<dbReference type="Gene3D" id="2.120.10.80">
    <property type="entry name" value="Kelch-type beta propeller"/>
    <property type="match status" value="1"/>
</dbReference>
<dbReference type="InterPro" id="IPR006652">
    <property type="entry name" value="Kelch_1"/>
</dbReference>
<dbReference type="HOGENOM" id="CLU_081083_0_0_1"/>
<dbReference type="Pfam" id="PF24681">
    <property type="entry name" value="Kelch_KLHDC2_KLHL20_DRC7"/>
    <property type="match status" value="1"/>
</dbReference>
<protein>
    <recommendedName>
        <fullName evidence="6">BACK domain-containing protein</fullName>
    </recommendedName>
</protein>
<keyword evidence="5" id="KW-1185">Reference proteome</keyword>
<dbReference type="AlphaFoldDB" id="R7U9T4"/>
<evidence type="ECO:0000313" key="4">
    <source>
        <dbReference type="EnsemblMetazoa" id="CapteP133841"/>
    </source>
</evidence>
<keyword evidence="1" id="KW-0880">Kelch repeat</keyword>
<dbReference type="STRING" id="283909.R7U9T4"/>
<dbReference type="SMART" id="SM00612">
    <property type="entry name" value="Kelch"/>
    <property type="match status" value="3"/>
</dbReference>
<dbReference type="PANTHER" id="PTHR46260">
    <property type="entry name" value="RING-TYPE DOMAIN-CONTAINING PROTEIN"/>
    <property type="match status" value="1"/>
</dbReference>
<dbReference type="EMBL" id="KB306459">
    <property type="protein sequence ID" value="ELT99870.1"/>
    <property type="molecule type" value="Genomic_DNA"/>
</dbReference>
<dbReference type="PANTHER" id="PTHR46260:SF3">
    <property type="entry name" value="RING-TYPE DOMAIN-CONTAINING PROTEIN"/>
    <property type="match status" value="1"/>
</dbReference>
<accession>R7U9T4</accession>
<sequence>MITARYYHSSVYHNGHIYVVGGRFSETSYTAAVEALNMKTQEWRELPSLPVALTDCFTVSVSNNLYIVGGVEHPSIYTTSVYQYDALQSSWRPCTPMPEASPEGSCTSFHDKLFVVGGISKSCMLYEPIVDSWTLLQRPQKEILWGVSLDWNDRIILLGGQDNDSIEEYCPQSNQWSTWHQKLPKPGTLCFAINMHQY</sequence>
<dbReference type="EMBL" id="AMQN01001906">
    <property type="status" value="NOT_ANNOTATED_CDS"/>
    <property type="molecule type" value="Genomic_DNA"/>
</dbReference>
<reference evidence="3 5" key="2">
    <citation type="journal article" date="2013" name="Nature">
        <title>Insights into bilaterian evolution from three spiralian genomes.</title>
        <authorList>
            <person name="Simakov O."/>
            <person name="Marletaz F."/>
            <person name="Cho S.J."/>
            <person name="Edsinger-Gonzales E."/>
            <person name="Havlak P."/>
            <person name="Hellsten U."/>
            <person name="Kuo D.H."/>
            <person name="Larsson T."/>
            <person name="Lv J."/>
            <person name="Arendt D."/>
            <person name="Savage R."/>
            <person name="Osoegawa K."/>
            <person name="de Jong P."/>
            <person name="Grimwood J."/>
            <person name="Chapman J.A."/>
            <person name="Shapiro H."/>
            <person name="Aerts A."/>
            <person name="Otillar R.P."/>
            <person name="Terry A.Y."/>
            <person name="Boore J.L."/>
            <person name="Grigoriev I.V."/>
            <person name="Lindberg D.R."/>
            <person name="Seaver E.C."/>
            <person name="Weisblat D.A."/>
            <person name="Putnam N.H."/>
            <person name="Rokhsar D.S."/>
        </authorList>
    </citation>
    <scope>NUCLEOTIDE SEQUENCE</scope>
    <source>
        <strain evidence="3 5">I ESC-2004</strain>
    </source>
</reference>
<reference evidence="5" key="1">
    <citation type="submission" date="2012-12" db="EMBL/GenBank/DDBJ databases">
        <authorList>
            <person name="Hellsten U."/>
            <person name="Grimwood J."/>
            <person name="Chapman J.A."/>
            <person name="Shapiro H."/>
            <person name="Aerts A."/>
            <person name="Otillar R.P."/>
            <person name="Terry A.Y."/>
            <person name="Boore J.L."/>
            <person name="Simakov O."/>
            <person name="Marletaz F."/>
            <person name="Cho S.-J."/>
            <person name="Edsinger-Gonzales E."/>
            <person name="Havlak P."/>
            <person name="Kuo D.-H."/>
            <person name="Larsson T."/>
            <person name="Lv J."/>
            <person name="Arendt D."/>
            <person name="Savage R."/>
            <person name="Osoegawa K."/>
            <person name="de Jong P."/>
            <person name="Lindberg D.R."/>
            <person name="Seaver E.C."/>
            <person name="Weisblat D.A."/>
            <person name="Putnam N.H."/>
            <person name="Grigoriev I.V."/>
            <person name="Rokhsar D.S."/>
        </authorList>
    </citation>
    <scope>NUCLEOTIDE SEQUENCE</scope>
    <source>
        <strain evidence="5">I ESC-2004</strain>
    </source>
</reference>
<dbReference type="OMA" id="ARTWHCA"/>
<gene>
    <name evidence="3" type="ORF">CAPTEDRAFT_133841</name>
</gene>
<proteinExistence type="predicted"/>
<evidence type="ECO:0000256" key="1">
    <source>
        <dbReference type="ARBA" id="ARBA00022441"/>
    </source>
</evidence>
<dbReference type="InterPro" id="IPR051746">
    <property type="entry name" value="Kelch_domain_containing_8"/>
</dbReference>
<keyword evidence="2" id="KW-0677">Repeat</keyword>
<dbReference type="InterPro" id="IPR015915">
    <property type="entry name" value="Kelch-typ_b-propeller"/>
</dbReference>
<dbReference type="Proteomes" id="UP000014760">
    <property type="component" value="Unassembled WGS sequence"/>
</dbReference>
<evidence type="ECO:0000313" key="5">
    <source>
        <dbReference type="Proteomes" id="UP000014760"/>
    </source>
</evidence>
<dbReference type="SUPFAM" id="SSF117281">
    <property type="entry name" value="Kelch motif"/>
    <property type="match status" value="1"/>
</dbReference>
<reference evidence="4" key="3">
    <citation type="submission" date="2015-06" db="UniProtKB">
        <authorList>
            <consortium name="EnsemblMetazoa"/>
        </authorList>
    </citation>
    <scope>IDENTIFICATION</scope>
</reference>
<name>R7U9T4_CAPTE</name>
<evidence type="ECO:0000313" key="3">
    <source>
        <dbReference type="EMBL" id="ELT99870.1"/>
    </source>
</evidence>
<dbReference type="EnsemblMetazoa" id="CapteT133841">
    <property type="protein sequence ID" value="CapteP133841"/>
    <property type="gene ID" value="CapteG133841"/>
</dbReference>
<evidence type="ECO:0008006" key="6">
    <source>
        <dbReference type="Google" id="ProtNLM"/>
    </source>
</evidence>
<dbReference type="OrthoDB" id="45365at2759"/>
<organism evidence="3">
    <name type="scientific">Capitella teleta</name>
    <name type="common">Polychaete worm</name>
    <dbReference type="NCBI Taxonomy" id="283909"/>
    <lineage>
        <taxon>Eukaryota</taxon>
        <taxon>Metazoa</taxon>
        <taxon>Spiralia</taxon>
        <taxon>Lophotrochozoa</taxon>
        <taxon>Annelida</taxon>
        <taxon>Polychaeta</taxon>
        <taxon>Sedentaria</taxon>
        <taxon>Scolecida</taxon>
        <taxon>Capitellidae</taxon>
        <taxon>Capitella</taxon>
    </lineage>
</organism>
<evidence type="ECO:0000256" key="2">
    <source>
        <dbReference type="ARBA" id="ARBA00022737"/>
    </source>
</evidence>